<proteinExistence type="predicted"/>
<dbReference type="Proteomes" id="UP001180020">
    <property type="component" value="Unassembled WGS sequence"/>
</dbReference>
<feature type="compositionally biased region" description="Polar residues" evidence="1">
    <location>
        <begin position="1"/>
        <end position="39"/>
    </location>
</feature>
<dbReference type="InterPro" id="IPR000270">
    <property type="entry name" value="PB1_dom"/>
</dbReference>
<feature type="compositionally biased region" description="Basic and acidic residues" evidence="1">
    <location>
        <begin position="205"/>
        <end position="221"/>
    </location>
</feature>
<evidence type="ECO:0000313" key="3">
    <source>
        <dbReference type="EMBL" id="KAK1305006.1"/>
    </source>
</evidence>
<gene>
    <name evidence="3" type="ORF">QJS10_CPB11g01053</name>
</gene>
<keyword evidence="4" id="KW-1185">Reference proteome</keyword>
<dbReference type="PANTHER" id="PTHR31066">
    <property type="entry name" value="OS05G0427100 PROTEIN-RELATED"/>
    <property type="match status" value="1"/>
</dbReference>
<dbReference type="SUPFAM" id="SSF54277">
    <property type="entry name" value="CAD &amp; PB1 domains"/>
    <property type="match status" value="1"/>
</dbReference>
<dbReference type="PANTHER" id="PTHR31066:SF33">
    <property type="entry name" value="OS07G0556300 PROTEIN"/>
    <property type="match status" value="1"/>
</dbReference>
<evidence type="ECO:0000313" key="4">
    <source>
        <dbReference type="Proteomes" id="UP001180020"/>
    </source>
</evidence>
<dbReference type="InterPro" id="IPR053198">
    <property type="entry name" value="Gynoecium_Dev_Regulator"/>
</dbReference>
<evidence type="ECO:0000256" key="1">
    <source>
        <dbReference type="SAM" id="MobiDB-lite"/>
    </source>
</evidence>
<accession>A0AAV9DVM0</accession>
<feature type="region of interest" description="Disordered" evidence="1">
    <location>
        <begin position="1"/>
        <end position="40"/>
    </location>
</feature>
<reference evidence="3" key="1">
    <citation type="journal article" date="2023" name="Nat. Commun.">
        <title>Diploid and tetraploid genomes of Acorus and the evolution of monocots.</title>
        <authorList>
            <person name="Ma L."/>
            <person name="Liu K.W."/>
            <person name="Li Z."/>
            <person name="Hsiao Y.Y."/>
            <person name="Qi Y."/>
            <person name="Fu T."/>
            <person name="Tang G.D."/>
            <person name="Zhang D."/>
            <person name="Sun W.H."/>
            <person name="Liu D.K."/>
            <person name="Li Y."/>
            <person name="Chen G.Z."/>
            <person name="Liu X.D."/>
            <person name="Liao X.Y."/>
            <person name="Jiang Y.T."/>
            <person name="Yu X."/>
            <person name="Hao Y."/>
            <person name="Huang J."/>
            <person name="Zhao X.W."/>
            <person name="Ke S."/>
            <person name="Chen Y.Y."/>
            <person name="Wu W.L."/>
            <person name="Hsu J.L."/>
            <person name="Lin Y.F."/>
            <person name="Huang M.D."/>
            <person name="Li C.Y."/>
            <person name="Huang L."/>
            <person name="Wang Z.W."/>
            <person name="Zhao X."/>
            <person name="Zhong W.Y."/>
            <person name="Peng D.H."/>
            <person name="Ahmad S."/>
            <person name="Lan S."/>
            <person name="Zhang J.S."/>
            <person name="Tsai W.C."/>
            <person name="Van de Peer Y."/>
            <person name="Liu Z.J."/>
        </authorList>
    </citation>
    <scope>NUCLEOTIDE SEQUENCE</scope>
    <source>
        <strain evidence="3">CP</strain>
    </source>
</reference>
<dbReference type="EMBL" id="JAUJYO010000011">
    <property type="protein sequence ID" value="KAK1305006.1"/>
    <property type="molecule type" value="Genomic_DNA"/>
</dbReference>
<dbReference type="Gene3D" id="3.10.20.90">
    <property type="entry name" value="Phosphatidylinositol 3-kinase Catalytic Subunit, Chain A, domain 1"/>
    <property type="match status" value="1"/>
</dbReference>
<dbReference type="Pfam" id="PF00564">
    <property type="entry name" value="PB1"/>
    <property type="match status" value="1"/>
</dbReference>
<sequence>MPFHNQPSSTSSQPIPMSNHHTSDADSTASSPRSTWNDDSSPRVRLMCSFGGRILPRPHDNQLRYVGGETRIVAVNRSTSFASLVSKLSKLCGHTCEDLSVKYQLPSEDLDSLISVTSDEDVDNMMEEFDRLKSPRLRLFLFPAHSGSGSGSGFDSKRDQWFLDALNGSGSTTPGRLERVRSEASSILSEVPDYLFGLDNNNPDESSKHNKKDEVPPTKPLEDEVLVQPTPPVQAVWQYPMPVYYVPGQVPVPMQFPPPHQIPMGGYRHLFSNAAAATAISEGGYYGGMVPAYGTSGVPVGAEMQVTGPTGSDGKKSM</sequence>
<feature type="region of interest" description="Disordered" evidence="1">
    <location>
        <begin position="198"/>
        <end position="221"/>
    </location>
</feature>
<dbReference type="PROSITE" id="PS51745">
    <property type="entry name" value="PB1"/>
    <property type="match status" value="1"/>
</dbReference>
<feature type="domain" description="PB1" evidence="2">
    <location>
        <begin position="43"/>
        <end position="144"/>
    </location>
</feature>
<comment type="caution">
    <text evidence="3">The sequence shown here is derived from an EMBL/GenBank/DDBJ whole genome shotgun (WGS) entry which is preliminary data.</text>
</comment>
<dbReference type="SMART" id="SM00666">
    <property type="entry name" value="PB1"/>
    <property type="match status" value="1"/>
</dbReference>
<dbReference type="FunFam" id="3.10.20.90:FF:000058">
    <property type="entry name" value="Octicosapeptide/phox/Bem1p domain kinase superfamily protein"/>
    <property type="match status" value="1"/>
</dbReference>
<dbReference type="InterPro" id="IPR053793">
    <property type="entry name" value="PB1-like"/>
</dbReference>
<dbReference type="AlphaFoldDB" id="A0AAV9DVM0"/>
<name>A0AAV9DVM0_ACOCL</name>
<dbReference type="CDD" id="cd06410">
    <property type="entry name" value="PB1_UP2"/>
    <property type="match status" value="1"/>
</dbReference>
<organism evidence="3 4">
    <name type="scientific">Acorus calamus</name>
    <name type="common">Sweet flag</name>
    <dbReference type="NCBI Taxonomy" id="4465"/>
    <lineage>
        <taxon>Eukaryota</taxon>
        <taxon>Viridiplantae</taxon>
        <taxon>Streptophyta</taxon>
        <taxon>Embryophyta</taxon>
        <taxon>Tracheophyta</taxon>
        <taxon>Spermatophyta</taxon>
        <taxon>Magnoliopsida</taxon>
        <taxon>Liliopsida</taxon>
        <taxon>Acoraceae</taxon>
        <taxon>Acorus</taxon>
    </lineage>
</organism>
<protein>
    <recommendedName>
        <fullName evidence="2">PB1 domain-containing protein</fullName>
    </recommendedName>
</protein>
<reference evidence="3" key="2">
    <citation type="submission" date="2023-06" db="EMBL/GenBank/DDBJ databases">
        <authorList>
            <person name="Ma L."/>
            <person name="Liu K.-W."/>
            <person name="Li Z."/>
            <person name="Hsiao Y.-Y."/>
            <person name="Qi Y."/>
            <person name="Fu T."/>
            <person name="Tang G."/>
            <person name="Zhang D."/>
            <person name="Sun W.-H."/>
            <person name="Liu D.-K."/>
            <person name="Li Y."/>
            <person name="Chen G.-Z."/>
            <person name="Liu X.-D."/>
            <person name="Liao X.-Y."/>
            <person name="Jiang Y.-T."/>
            <person name="Yu X."/>
            <person name="Hao Y."/>
            <person name="Huang J."/>
            <person name="Zhao X.-W."/>
            <person name="Ke S."/>
            <person name="Chen Y.-Y."/>
            <person name="Wu W.-L."/>
            <person name="Hsu J.-L."/>
            <person name="Lin Y.-F."/>
            <person name="Huang M.-D."/>
            <person name="Li C.-Y."/>
            <person name="Huang L."/>
            <person name="Wang Z.-W."/>
            <person name="Zhao X."/>
            <person name="Zhong W.-Y."/>
            <person name="Peng D.-H."/>
            <person name="Ahmad S."/>
            <person name="Lan S."/>
            <person name="Zhang J.-S."/>
            <person name="Tsai W.-C."/>
            <person name="Van De Peer Y."/>
            <person name="Liu Z.-J."/>
        </authorList>
    </citation>
    <scope>NUCLEOTIDE SEQUENCE</scope>
    <source>
        <strain evidence="3">CP</strain>
        <tissue evidence="3">Leaves</tissue>
    </source>
</reference>
<evidence type="ECO:0000259" key="2">
    <source>
        <dbReference type="PROSITE" id="PS51745"/>
    </source>
</evidence>